<dbReference type="Proteomes" id="UP000058074">
    <property type="component" value="Chromosome"/>
</dbReference>
<evidence type="ECO:0000313" key="2">
    <source>
        <dbReference type="EMBL" id="ALH79895.1"/>
    </source>
</evidence>
<dbReference type="OrthoDB" id="9796770at2"/>
<sequence>MERAIAETVALRFDENGRGEPLILLHGSNADRRQYANFMPLLGEGIRAIATDQRDSPDSPCAPEPYGMADHAHDLAHFLDERGIDRTHVFGASYGGAVAMTFAILYPDRVKSLILGVTGSERSRFHAPDLSALRNDDPDAVRRFMMEAVISPEAIDNEPDLVAEINDVLLIREPEAFARRAAAIEAHDMTARLGEITAPTLVLAGEHDPIAHAAEAREMAAAIPGARFEMLTDSRHGITLQYRERTAKMIRDFVLINSQEAEA</sequence>
<dbReference type="Pfam" id="PF00561">
    <property type="entry name" value="Abhydrolase_1"/>
    <property type="match status" value="1"/>
</dbReference>
<name>A0A0N9U941_SPHMC</name>
<dbReference type="GO" id="GO:0047372">
    <property type="term" value="F:monoacylglycerol lipase activity"/>
    <property type="evidence" value="ECO:0007669"/>
    <property type="project" value="TreeGrafter"/>
</dbReference>
<dbReference type="InterPro" id="IPR050266">
    <property type="entry name" value="AB_hydrolase_sf"/>
</dbReference>
<evidence type="ECO:0000313" key="3">
    <source>
        <dbReference type="Proteomes" id="UP000058074"/>
    </source>
</evidence>
<dbReference type="Gene3D" id="3.40.50.1820">
    <property type="entry name" value="alpha/beta hydrolase"/>
    <property type="match status" value="1"/>
</dbReference>
<reference evidence="2 3" key="1">
    <citation type="journal article" date="2015" name="Genome Announc.">
        <title>Complete Genome Sequence of Polypropylene Glycol- and Polyethylene Glycol-Degrading Sphingopyxis macrogoltabida Strain EY-1.</title>
        <authorList>
            <person name="Ohtsubo Y."/>
            <person name="Nagata Y."/>
            <person name="Numata M."/>
            <person name="Tsuchikane K."/>
            <person name="Hosoyama A."/>
            <person name="Yamazoe A."/>
            <person name="Tsuda M."/>
            <person name="Fujita N."/>
            <person name="Kawai F."/>
        </authorList>
    </citation>
    <scope>NUCLEOTIDE SEQUENCE [LARGE SCALE GENOMIC DNA]</scope>
    <source>
        <strain evidence="2 3">EY-1</strain>
    </source>
</reference>
<organism evidence="2 3">
    <name type="scientific">Sphingopyxis macrogoltabida</name>
    <name type="common">Sphingomonas macrogoltabidus</name>
    <dbReference type="NCBI Taxonomy" id="33050"/>
    <lineage>
        <taxon>Bacteria</taxon>
        <taxon>Pseudomonadati</taxon>
        <taxon>Pseudomonadota</taxon>
        <taxon>Alphaproteobacteria</taxon>
        <taxon>Sphingomonadales</taxon>
        <taxon>Sphingomonadaceae</taxon>
        <taxon>Sphingopyxis</taxon>
    </lineage>
</organism>
<dbReference type="PANTHER" id="PTHR43798">
    <property type="entry name" value="MONOACYLGLYCEROL LIPASE"/>
    <property type="match status" value="1"/>
</dbReference>
<dbReference type="SUPFAM" id="SSF53474">
    <property type="entry name" value="alpha/beta-Hydrolases"/>
    <property type="match status" value="1"/>
</dbReference>
<dbReference type="InterPro" id="IPR000073">
    <property type="entry name" value="AB_hydrolase_1"/>
</dbReference>
<dbReference type="EMBL" id="CP012700">
    <property type="protein sequence ID" value="ALH79895.1"/>
    <property type="molecule type" value="Genomic_DNA"/>
</dbReference>
<dbReference type="GO" id="GO:0016020">
    <property type="term" value="C:membrane"/>
    <property type="evidence" value="ECO:0007669"/>
    <property type="project" value="TreeGrafter"/>
</dbReference>
<evidence type="ECO:0000259" key="1">
    <source>
        <dbReference type="Pfam" id="PF00561"/>
    </source>
</evidence>
<dbReference type="GO" id="GO:0046464">
    <property type="term" value="P:acylglycerol catabolic process"/>
    <property type="evidence" value="ECO:0007669"/>
    <property type="project" value="TreeGrafter"/>
</dbReference>
<dbReference type="PATRIC" id="fig|33050.5.peg.1213"/>
<dbReference type="RefSeq" id="WP_054587293.1">
    <property type="nucleotide sequence ID" value="NZ_CP012700.1"/>
</dbReference>
<accession>A0A0N9U941</accession>
<dbReference type="KEGG" id="smag:AN936_05815"/>
<protein>
    <recommendedName>
        <fullName evidence="1">AB hydrolase-1 domain-containing protein</fullName>
    </recommendedName>
</protein>
<dbReference type="PANTHER" id="PTHR43798:SF5">
    <property type="entry name" value="MONOACYLGLYCEROL LIPASE ABHD6"/>
    <property type="match status" value="1"/>
</dbReference>
<dbReference type="PRINTS" id="PR00111">
    <property type="entry name" value="ABHYDROLASE"/>
</dbReference>
<dbReference type="AlphaFoldDB" id="A0A0N9U941"/>
<gene>
    <name evidence="2" type="ORF">AN936_05815</name>
</gene>
<feature type="domain" description="AB hydrolase-1" evidence="1">
    <location>
        <begin position="21"/>
        <end position="144"/>
    </location>
</feature>
<dbReference type="InterPro" id="IPR029058">
    <property type="entry name" value="AB_hydrolase_fold"/>
</dbReference>
<proteinExistence type="predicted"/>